<evidence type="ECO:0000313" key="1">
    <source>
        <dbReference type="EMBL" id="GAX27953.1"/>
    </source>
</evidence>
<reference evidence="1 2" key="1">
    <citation type="journal article" date="2015" name="Plant Cell">
        <title>Oil accumulation by the oleaginous diatom Fistulifera solaris as revealed by the genome and transcriptome.</title>
        <authorList>
            <person name="Tanaka T."/>
            <person name="Maeda Y."/>
            <person name="Veluchamy A."/>
            <person name="Tanaka M."/>
            <person name="Abida H."/>
            <person name="Marechal E."/>
            <person name="Bowler C."/>
            <person name="Muto M."/>
            <person name="Sunaga Y."/>
            <person name="Tanaka M."/>
            <person name="Yoshino T."/>
            <person name="Taniguchi T."/>
            <person name="Fukuda Y."/>
            <person name="Nemoto M."/>
            <person name="Matsumoto M."/>
            <person name="Wong P.S."/>
            <person name="Aburatani S."/>
            <person name="Fujibuchi W."/>
        </authorList>
    </citation>
    <scope>NUCLEOTIDE SEQUENCE [LARGE SCALE GENOMIC DNA]</scope>
    <source>
        <strain evidence="1 2">JPCC DA0580</strain>
    </source>
</reference>
<dbReference type="AlphaFoldDB" id="A0A1Z5KNQ9"/>
<keyword evidence="2" id="KW-1185">Reference proteome</keyword>
<gene>
    <name evidence="1" type="ORF">FisN_32Lh027</name>
</gene>
<organism evidence="1 2">
    <name type="scientific">Fistulifera solaris</name>
    <name type="common">Oleaginous diatom</name>
    <dbReference type="NCBI Taxonomy" id="1519565"/>
    <lineage>
        <taxon>Eukaryota</taxon>
        <taxon>Sar</taxon>
        <taxon>Stramenopiles</taxon>
        <taxon>Ochrophyta</taxon>
        <taxon>Bacillariophyta</taxon>
        <taxon>Bacillariophyceae</taxon>
        <taxon>Bacillariophycidae</taxon>
        <taxon>Naviculales</taxon>
        <taxon>Naviculaceae</taxon>
        <taxon>Fistulifera</taxon>
    </lineage>
</organism>
<protein>
    <submittedName>
        <fullName evidence="1">Uncharacterized protein</fullName>
    </submittedName>
</protein>
<proteinExistence type="predicted"/>
<accession>A0A1Z5KNQ9</accession>
<dbReference type="EMBL" id="BDSP01000262">
    <property type="protein sequence ID" value="GAX27953.1"/>
    <property type="molecule type" value="Genomic_DNA"/>
</dbReference>
<dbReference type="InParanoid" id="A0A1Z5KNQ9"/>
<dbReference type="Proteomes" id="UP000198406">
    <property type="component" value="Unassembled WGS sequence"/>
</dbReference>
<evidence type="ECO:0000313" key="2">
    <source>
        <dbReference type="Proteomes" id="UP000198406"/>
    </source>
</evidence>
<name>A0A1Z5KNQ9_FISSO</name>
<comment type="caution">
    <text evidence="1">The sequence shown here is derived from an EMBL/GenBank/DDBJ whole genome shotgun (WGS) entry which is preliminary data.</text>
</comment>
<sequence length="194" mass="22072">MTAQTLPLSFEVLLPRSEDDVPCDMELSLDDSSSSASSEVSSLKGDYYNFLRNDIGVYREHSWTIHFYERNRRAGDSLWFRAWSNNEVNGGVFRELEGDEILHFVASKVQSHPDSCFYLKMTRRGGFTCFSLFGTDLIHSALSTILKLATERDRLFIPSKAALEKAILRENRKKNGLIKTWLRPNAIAQTAGSR</sequence>